<evidence type="ECO:0000313" key="2">
    <source>
        <dbReference type="WBParaSite" id="ES5_v2.g11257.t1"/>
    </source>
</evidence>
<proteinExistence type="predicted"/>
<reference evidence="2" key="1">
    <citation type="submission" date="2022-11" db="UniProtKB">
        <authorList>
            <consortium name="WormBaseParasite"/>
        </authorList>
    </citation>
    <scope>IDENTIFICATION</scope>
</reference>
<accession>A0AC34F2G2</accession>
<sequence>MLSKLSNVRQLRVAPLKNGFQRSFATSAAAVKKEEPRQKSVRPEDSKSFCMNLFRGKAAFDSCFPYPIDLSEERREFLNQILEPTQKFLEEVNDPFKNDQNAKIPDEVINQFADLGAFGALVPEEYEGAGMNNTQMARLAELVGANDLGLGVMMGAHQSIGYKGILLYGSEEQKKKYLPDLATGRKFASFALTEPASGSDANSIRTRAELSADGKHYVINGNKIWISNGGFAKIFTVFAQTPVKQADGTTKDKVSAFIVERDFGGITNSPGEKKMGIKGSNTVEVHFENVKVPVENLLGGEGNGFKVAMNILNNGRFGIPAACTGAMKHCIMKTVEHVTSRTQFGKKLMEFGDVQEKLADMLVRHYVTESIVYMLAGSMDKGVTDYQLEAAIGKIAASDNAWIVCDNAIQLHGGMGFMTETGLERVLRDLRIFKIFEGANDVLRLFVSLTGSQHAGKHLQQLALDIKSGGLSTLFGEVKRRTFGDSSKNELTSLVHSDLSSQANEVASVIRDFGKTVESLLTKHRKGIIGKLWGCPDMT</sequence>
<dbReference type="Proteomes" id="UP000887579">
    <property type="component" value="Unplaced"/>
</dbReference>
<name>A0AC34F2G2_9BILA</name>
<organism evidence="1 2">
    <name type="scientific">Panagrolaimus sp. ES5</name>
    <dbReference type="NCBI Taxonomy" id="591445"/>
    <lineage>
        <taxon>Eukaryota</taxon>
        <taxon>Metazoa</taxon>
        <taxon>Ecdysozoa</taxon>
        <taxon>Nematoda</taxon>
        <taxon>Chromadorea</taxon>
        <taxon>Rhabditida</taxon>
        <taxon>Tylenchina</taxon>
        <taxon>Panagrolaimomorpha</taxon>
        <taxon>Panagrolaimoidea</taxon>
        <taxon>Panagrolaimidae</taxon>
        <taxon>Panagrolaimus</taxon>
    </lineage>
</organism>
<protein>
    <submittedName>
        <fullName evidence="2">Uncharacterized protein</fullName>
    </submittedName>
</protein>
<evidence type="ECO:0000313" key="1">
    <source>
        <dbReference type="Proteomes" id="UP000887579"/>
    </source>
</evidence>
<dbReference type="WBParaSite" id="ES5_v2.g11257.t1">
    <property type="protein sequence ID" value="ES5_v2.g11257.t1"/>
    <property type="gene ID" value="ES5_v2.g11257"/>
</dbReference>